<dbReference type="PaxDb" id="572546-Arcpr_0066"/>
<feature type="domain" description="Serine hydrolase" evidence="2">
    <location>
        <begin position="166"/>
        <end position="209"/>
    </location>
</feature>
<dbReference type="STRING" id="572546.Arcpr_0066"/>
<dbReference type="HOGENOM" id="CLU_1145174_0_0_2"/>
<dbReference type="OrthoDB" id="111592at2157"/>
<dbReference type="InterPro" id="IPR029058">
    <property type="entry name" value="AB_hydrolase_fold"/>
</dbReference>
<evidence type="ECO:0000259" key="2">
    <source>
        <dbReference type="Pfam" id="PF03959"/>
    </source>
</evidence>
<dbReference type="AlphaFoldDB" id="D2RFR7"/>
<dbReference type="GeneID" id="8738712"/>
<dbReference type="eggNOG" id="arCOG01650">
    <property type="taxonomic scope" value="Archaea"/>
</dbReference>
<dbReference type="MEROPS" id="S09.A40"/>
<accession>D2RFR7</accession>
<evidence type="ECO:0000313" key="4">
    <source>
        <dbReference type="Proteomes" id="UP000001901"/>
    </source>
</evidence>
<gene>
    <name evidence="3" type="ordered locus">Arcpr_0066</name>
</gene>
<evidence type="ECO:0000259" key="1">
    <source>
        <dbReference type="Pfam" id="PF00561"/>
    </source>
</evidence>
<dbReference type="Pfam" id="PF03959">
    <property type="entry name" value="FSH1"/>
    <property type="match status" value="1"/>
</dbReference>
<protein>
    <recommendedName>
        <fullName evidence="5">Alpha/beta hydrolase fold protein</fullName>
    </recommendedName>
</protein>
<dbReference type="KEGG" id="apo:Arcpr_0066"/>
<reference evidence="3 4" key="1">
    <citation type="journal article" date="2010" name="Stand. Genomic Sci.">
        <title>Complete genome sequence of Archaeoglobus profundus type strain (AV18).</title>
        <authorList>
            <person name="von Jan M."/>
            <person name="Lapidus A."/>
            <person name="Del Rio T.G."/>
            <person name="Copeland A."/>
            <person name="Tice H."/>
            <person name="Cheng J.F."/>
            <person name="Lucas S."/>
            <person name="Chen F."/>
            <person name="Nolan M."/>
            <person name="Goodwin L."/>
            <person name="Han C."/>
            <person name="Pitluck S."/>
            <person name="Liolios K."/>
            <person name="Ivanova N."/>
            <person name="Mavromatis K."/>
            <person name="Ovchinnikova G."/>
            <person name="Chertkov O."/>
            <person name="Pati A."/>
            <person name="Chen A."/>
            <person name="Palaniappan K."/>
            <person name="Land M."/>
            <person name="Hauser L."/>
            <person name="Chang Y.J."/>
            <person name="Jeffries C.D."/>
            <person name="Saunders E."/>
            <person name="Brettin T."/>
            <person name="Detter J.C."/>
            <person name="Chain P."/>
            <person name="Eichinger K."/>
            <person name="Huber H."/>
            <person name="Spring S."/>
            <person name="Rohde M."/>
            <person name="Goker M."/>
            <person name="Wirth R."/>
            <person name="Woyke T."/>
            <person name="Bristow J."/>
            <person name="Eisen J.A."/>
            <person name="Markowitz V."/>
            <person name="Hugenholtz P."/>
            <person name="Kyrpides N.C."/>
            <person name="Klenk H.P."/>
        </authorList>
    </citation>
    <scope>NUCLEOTIDE SEQUENCE [LARGE SCALE GENOMIC DNA]</scope>
    <source>
        <strain evidence="4">DSM 5631 / JCM 9629 / NBRC 100127 / Av18</strain>
    </source>
</reference>
<dbReference type="RefSeq" id="WP_012939478.1">
    <property type="nucleotide sequence ID" value="NC_013741.1"/>
</dbReference>
<organism evidence="3 4">
    <name type="scientific">Archaeoglobus profundus (strain DSM 5631 / JCM 9629 / NBRC 100127 / Av18)</name>
    <dbReference type="NCBI Taxonomy" id="572546"/>
    <lineage>
        <taxon>Archaea</taxon>
        <taxon>Methanobacteriati</taxon>
        <taxon>Methanobacteriota</taxon>
        <taxon>Archaeoglobi</taxon>
        <taxon>Archaeoglobales</taxon>
        <taxon>Archaeoglobaceae</taxon>
        <taxon>Archaeoglobus</taxon>
    </lineage>
</organism>
<dbReference type="Proteomes" id="UP000001901">
    <property type="component" value="Chromosome"/>
</dbReference>
<dbReference type="SUPFAM" id="SSF53474">
    <property type="entry name" value="alpha/beta-Hydrolases"/>
    <property type="match status" value="1"/>
</dbReference>
<proteinExistence type="predicted"/>
<name>D2RFR7_ARCPA</name>
<feature type="domain" description="AB hydrolase-1" evidence="1">
    <location>
        <begin position="18"/>
        <end position="156"/>
    </location>
</feature>
<dbReference type="Pfam" id="PF00561">
    <property type="entry name" value="Abhydrolase_1"/>
    <property type="match status" value="1"/>
</dbReference>
<evidence type="ECO:0000313" key="3">
    <source>
        <dbReference type="EMBL" id="ADB57142.1"/>
    </source>
</evidence>
<dbReference type="PANTHER" id="PTHR12277:SF81">
    <property type="entry name" value="PROTEIN ABHD13"/>
    <property type="match status" value="1"/>
</dbReference>
<dbReference type="InterPro" id="IPR005645">
    <property type="entry name" value="FSH-like_dom"/>
</dbReference>
<evidence type="ECO:0008006" key="5">
    <source>
        <dbReference type="Google" id="ProtNLM"/>
    </source>
</evidence>
<dbReference type="PANTHER" id="PTHR12277">
    <property type="entry name" value="ALPHA/BETA HYDROLASE DOMAIN-CONTAINING PROTEIN"/>
    <property type="match status" value="1"/>
</dbReference>
<dbReference type="Gene3D" id="3.40.50.1820">
    <property type="entry name" value="alpha/beta hydrolase"/>
    <property type="match status" value="1"/>
</dbReference>
<dbReference type="InterPro" id="IPR000073">
    <property type="entry name" value="AB_hydrolase_1"/>
</dbReference>
<sequence length="244" mass="27867">MFLDTTIGRNFVRIYAENVVVICHGLPYEPLPVIAKGYDELAEFFGEKGLNSIIFDFSGTGLSKGKFEILNWVEDLIEIVEKFKSVHLVAFSLGGVPATYVARLKAVKSLALLATPCCFDVMRKDLIKKAYDHAIIRKSLKGVGSFEEFYENFKRDVEDFAPIKWIDKVRCPILLVHGDKDDVIPFESSKRLYENAKDAYFLEVRNGGHRLREYGIVMESVAKWVAGNYVKGEAWEERWRVVEV</sequence>
<dbReference type="EMBL" id="CP001857">
    <property type="protein sequence ID" value="ADB57142.1"/>
    <property type="molecule type" value="Genomic_DNA"/>
</dbReference>
<keyword evidence="4" id="KW-1185">Reference proteome</keyword>